<evidence type="ECO:0000259" key="4">
    <source>
        <dbReference type="PROSITE" id="PS51462"/>
    </source>
</evidence>
<dbReference type="AlphaFoldDB" id="A0A2T4Z9M4"/>
<dbReference type="GO" id="GO:0005829">
    <property type="term" value="C:cytosol"/>
    <property type="evidence" value="ECO:0007669"/>
    <property type="project" value="TreeGrafter"/>
</dbReference>
<dbReference type="GO" id="GO:0006753">
    <property type="term" value="P:nucleoside phosphate metabolic process"/>
    <property type="evidence" value="ECO:0007669"/>
    <property type="project" value="TreeGrafter"/>
</dbReference>
<evidence type="ECO:0000256" key="2">
    <source>
        <dbReference type="ARBA" id="ARBA00022801"/>
    </source>
</evidence>
<dbReference type="Gene3D" id="3.90.79.10">
    <property type="entry name" value="Nucleoside Triphosphate Pyrophosphohydrolase"/>
    <property type="match status" value="1"/>
</dbReference>
<evidence type="ECO:0000313" key="5">
    <source>
        <dbReference type="EMBL" id="PTM58590.1"/>
    </source>
</evidence>
<comment type="similarity">
    <text evidence="3">Belongs to the Nudix hydrolase family.</text>
</comment>
<dbReference type="InterPro" id="IPR015797">
    <property type="entry name" value="NUDIX_hydrolase-like_dom_sf"/>
</dbReference>
<name>A0A2T4Z9M4_9BACL</name>
<dbReference type="PROSITE" id="PS51462">
    <property type="entry name" value="NUDIX"/>
    <property type="match status" value="1"/>
</dbReference>
<dbReference type="SUPFAM" id="SSF55811">
    <property type="entry name" value="Nudix"/>
    <property type="match status" value="1"/>
</dbReference>
<dbReference type="InterPro" id="IPR000086">
    <property type="entry name" value="NUDIX_hydrolase_dom"/>
</dbReference>
<protein>
    <submittedName>
        <fullName evidence="5">ADP-ribose pyrophosphatase</fullName>
    </submittedName>
</protein>
<evidence type="ECO:0000256" key="3">
    <source>
        <dbReference type="RuleBase" id="RU003476"/>
    </source>
</evidence>
<dbReference type="InterPro" id="IPR020476">
    <property type="entry name" value="Nudix_hydrolase"/>
</dbReference>
<reference evidence="5 6" key="1">
    <citation type="submission" date="2018-04" db="EMBL/GenBank/DDBJ databases">
        <title>Genomic Encyclopedia of Archaeal and Bacterial Type Strains, Phase II (KMG-II): from individual species to whole genera.</title>
        <authorList>
            <person name="Goeker M."/>
        </authorList>
    </citation>
    <scope>NUCLEOTIDE SEQUENCE [LARGE SCALE GENOMIC DNA]</scope>
    <source>
        <strain evidence="5 6">DSM 45169</strain>
    </source>
</reference>
<keyword evidence="2 3" id="KW-0378">Hydrolase</keyword>
<evidence type="ECO:0000256" key="1">
    <source>
        <dbReference type="ARBA" id="ARBA00001946"/>
    </source>
</evidence>
<dbReference type="Proteomes" id="UP000241639">
    <property type="component" value="Unassembled WGS sequence"/>
</dbReference>
<gene>
    <name evidence="5" type="ORF">C8J48_1175</name>
</gene>
<comment type="cofactor">
    <cofactor evidence="1">
        <name>Mg(2+)</name>
        <dbReference type="ChEBI" id="CHEBI:18420"/>
    </cofactor>
</comment>
<evidence type="ECO:0000313" key="6">
    <source>
        <dbReference type="Proteomes" id="UP000241639"/>
    </source>
</evidence>
<dbReference type="InterPro" id="IPR020084">
    <property type="entry name" value="NUDIX_hydrolase_CS"/>
</dbReference>
<dbReference type="Pfam" id="PF00293">
    <property type="entry name" value="NUDIX"/>
    <property type="match status" value="1"/>
</dbReference>
<dbReference type="GO" id="GO:0016462">
    <property type="term" value="F:pyrophosphatase activity"/>
    <property type="evidence" value="ECO:0007669"/>
    <property type="project" value="UniProtKB-ARBA"/>
</dbReference>
<feature type="domain" description="Nudix hydrolase" evidence="4">
    <location>
        <begin position="40"/>
        <end position="169"/>
    </location>
</feature>
<dbReference type="FunFam" id="3.90.79.10:FF:000024">
    <property type="entry name" value="ADP-ribose pyrophosphatase"/>
    <property type="match status" value="1"/>
</dbReference>
<dbReference type="OrthoDB" id="9806150at2"/>
<dbReference type="PROSITE" id="PS00893">
    <property type="entry name" value="NUDIX_BOX"/>
    <property type="match status" value="1"/>
</dbReference>
<sequence length="180" mass="20206">MSRLEEKTIQTTPIFAGRIIQVQVDEVELPDGRRASRELVKHPGAVSILALTEEQKIVLVRQFRKPLEKTILELPAGKLEPGEAPVECAKRELKEETGYTADRLTKVAGFYTSPGFADEYLHIYQAEGLKKGEAIPDTDEFVETVELTLEEAFARLATGEIDDAKTVVALYMWQNRVMSK</sequence>
<dbReference type="PRINTS" id="PR00502">
    <property type="entry name" value="NUDIXFAMILY"/>
</dbReference>
<dbReference type="PANTHER" id="PTHR11839">
    <property type="entry name" value="UDP/ADP-SUGAR PYROPHOSPHATASE"/>
    <property type="match status" value="1"/>
</dbReference>
<comment type="caution">
    <text evidence="5">The sequence shown here is derived from an EMBL/GenBank/DDBJ whole genome shotgun (WGS) entry which is preliminary data.</text>
</comment>
<keyword evidence="6" id="KW-1185">Reference proteome</keyword>
<dbReference type="EMBL" id="PZZP01000001">
    <property type="protein sequence ID" value="PTM58590.1"/>
    <property type="molecule type" value="Genomic_DNA"/>
</dbReference>
<organism evidence="5 6">
    <name type="scientific">Desmospora activa DSM 45169</name>
    <dbReference type="NCBI Taxonomy" id="1121389"/>
    <lineage>
        <taxon>Bacteria</taxon>
        <taxon>Bacillati</taxon>
        <taxon>Bacillota</taxon>
        <taxon>Bacilli</taxon>
        <taxon>Bacillales</taxon>
        <taxon>Thermoactinomycetaceae</taxon>
        <taxon>Desmospora</taxon>
    </lineage>
</organism>
<dbReference type="GO" id="GO:0019693">
    <property type="term" value="P:ribose phosphate metabolic process"/>
    <property type="evidence" value="ECO:0007669"/>
    <property type="project" value="TreeGrafter"/>
</dbReference>
<proteinExistence type="inferred from homology"/>
<dbReference type="PANTHER" id="PTHR11839:SF18">
    <property type="entry name" value="NUDIX HYDROLASE DOMAIN-CONTAINING PROTEIN"/>
    <property type="match status" value="1"/>
</dbReference>
<dbReference type="CDD" id="cd03424">
    <property type="entry name" value="NUDIX_ADPRase_Nudt5_UGPPase_Nudt14"/>
    <property type="match status" value="1"/>
</dbReference>
<accession>A0A2T4Z9M4</accession>
<dbReference type="RefSeq" id="WP_107725378.1">
    <property type="nucleotide sequence ID" value="NZ_PZZP01000001.1"/>
</dbReference>